<dbReference type="InterPro" id="IPR025483">
    <property type="entry name" value="Lipase_euk"/>
</dbReference>
<dbReference type="Pfam" id="PF04083">
    <property type="entry name" value="Abhydro_lipase"/>
    <property type="match status" value="1"/>
</dbReference>
<feature type="active site" description="Charge relay system" evidence="8">
    <location>
        <position position="346"/>
    </location>
</feature>
<dbReference type="GO" id="GO:0016042">
    <property type="term" value="P:lipid catabolic process"/>
    <property type="evidence" value="ECO:0007669"/>
    <property type="project" value="UniProtKB-KW"/>
</dbReference>
<evidence type="ECO:0000256" key="2">
    <source>
        <dbReference type="ARBA" id="ARBA00022729"/>
    </source>
</evidence>
<dbReference type="GO" id="GO:0016788">
    <property type="term" value="F:hydrolase activity, acting on ester bonds"/>
    <property type="evidence" value="ECO:0007669"/>
    <property type="project" value="InterPro"/>
</dbReference>
<dbReference type="AlphaFoldDB" id="A0AAE1LA32"/>
<keyword evidence="5" id="KW-0443">Lipid metabolism</keyword>
<evidence type="ECO:0000256" key="7">
    <source>
        <dbReference type="PIRNR" id="PIRNR000862"/>
    </source>
</evidence>
<keyword evidence="11" id="KW-1185">Reference proteome</keyword>
<dbReference type="FunFam" id="3.40.50.1820:FF:000057">
    <property type="entry name" value="Lipase"/>
    <property type="match status" value="1"/>
</dbReference>
<dbReference type="Proteomes" id="UP001219518">
    <property type="component" value="Unassembled WGS sequence"/>
</dbReference>
<evidence type="ECO:0000256" key="1">
    <source>
        <dbReference type="ARBA" id="ARBA00010701"/>
    </source>
</evidence>
<gene>
    <name evidence="10" type="ORF">KUF71_020336</name>
</gene>
<keyword evidence="3 7" id="KW-0378">Hydrolase</keyword>
<sequence>MRRRCGGGAAAVRRRRGDPPIVIASLLVHDNYKLLLYFIRPQAKLILHWGYPAETHRVQTEDGYVITLFRVPWGRGGGSGASPEPGADPKPVVFLQHGLLQTADQWTMRGPDRDLPFLLADLGFDVWMGNFRGSAYGRRHAYLSPKSQKFWDFGWHENAVYDLSAMIDYVSAVTGQASMHYVGHSMGTTTLFVLLAERPEYNRRIRGAFMLAPVVHFTYTWGPLAVARDTLANLASQRLIGEAFPRGSGNACRGALQLCSAVYNAAGGFSPGEFNMTLFRVLVGHFPAGSSLGQLTHYLQVMVTGEFKKYDYGEKENLIRYGQPKPPEYNLNNVVAPVYLNYAEGDPFSPAKDVQRLAEEVPGVRKLLKVPLEDFGHTDHLYAIHSYELEYKPIIDIMLDDIVR</sequence>
<evidence type="ECO:0000256" key="5">
    <source>
        <dbReference type="ARBA" id="ARBA00023098"/>
    </source>
</evidence>
<keyword evidence="2" id="KW-0732">Signal</keyword>
<dbReference type="InterPro" id="IPR029058">
    <property type="entry name" value="AB_hydrolase_fold"/>
</dbReference>
<dbReference type="EMBL" id="JAHWGI010000170">
    <property type="protein sequence ID" value="KAK3910522.1"/>
    <property type="molecule type" value="Genomic_DNA"/>
</dbReference>
<evidence type="ECO:0000256" key="6">
    <source>
        <dbReference type="ARBA" id="ARBA00023180"/>
    </source>
</evidence>
<reference evidence="10" key="1">
    <citation type="submission" date="2021-07" db="EMBL/GenBank/DDBJ databases">
        <authorList>
            <person name="Catto M.A."/>
            <person name="Jacobson A."/>
            <person name="Kennedy G."/>
            <person name="Labadie P."/>
            <person name="Hunt B.G."/>
            <person name="Srinivasan R."/>
        </authorList>
    </citation>
    <scope>NUCLEOTIDE SEQUENCE</scope>
    <source>
        <strain evidence="10">PL_HMW_Pooled</strain>
        <tissue evidence="10">Head</tissue>
    </source>
</reference>
<feature type="domain" description="Partial AB-hydrolase lipase" evidence="9">
    <location>
        <begin position="44"/>
        <end position="109"/>
    </location>
</feature>
<feature type="active site" description="Nucleophile" evidence="8">
    <location>
        <position position="185"/>
    </location>
</feature>
<evidence type="ECO:0000256" key="8">
    <source>
        <dbReference type="PIRSR" id="PIRSR000862-1"/>
    </source>
</evidence>
<keyword evidence="4 7" id="KW-0442">Lipid degradation</keyword>
<evidence type="ECO:0000313" key="11">
    <source>
        <dbReference type="Proteomes" id="UP001219518"/>
    </source>
</evidence>
<name>A0AAE1LA32_9NEOP</name>
<dbReference type="PANTHER" id="PTHR11005">
    <property type="entry name" value="LYSOSOMAL ACID LIPASE-RELATED"/>
    <property type="match status" value="1"/>
</dbReference>
<reference evidence="10" key="2">
    <citation type="journal article" date="2023" name="BMC Genomics">
        <title>Pest status, molecular evolution, and epigenetic factors derived from the genome assembly of Frankliniella fusca, a thysanopteran phytovirus vector.</title>
        <authorList>
            <person name="Catto M.A."/>
            <person name="Labadie P.E."/>
            <person name="Jacobson A.L."/>
            <person name="Kennedy G.G."/>
            <person name="Srinivasan R."/>
            <person name="Hunt B.G."/>
        </authorList>
    </citation>
    <scope>NUCLEOTIDE SEQUENCE</scope>
    <source>
        <strain evidence="10">PL_HMW_Pooled</strain>
    </source>
</reference>
<dbReference type="PIRSF" id="PIRSF000862">
    <property type="entry name" value="Steryl_ester_lip"/>
    <property type="match status" value="1"/>
</dbReference>
<evidence type="ECO:0000313" key="10">
    <source>
        <dbReference type="EMBL" id="KAK3910522.1"/>
    </source>
</evidence>
<keyword evidence="6" id="KW-0325">Glycoprotein</keyword>
<accession>A0AAE1LA32</accession>
<evidence type="ECO:0000259" key="9">
    <source>
        <dbReference type="Pfam" id="PF04083"/>
    </source>
</evidence>
<comment type="caution">
    <text evidence="10">The sequence shown here is derived from an EMBL/GenBank/DDBJ whole genome shotgun (WGS) entry which is preliminary data.</text>
</comment>
<dbReference type="Gene3D" id="3.40.50.1820">
    <property type="entry name" value="alpha/beta hydrolase"/>
    <property type="match status" value="1"/>
</dbReference>
<evidence type="ECO:0000256" key="3">
    <source>
        <dbReference type="ARBA" id="ARBA00022801"/>
    </source>
</evidence>
<comment type="similarity">
    <text evidence="1 7">Belongs to the AB hydrolase superfamily. Lipase family.</text>
</comment>
<proteinExistence type="inferred from homology"/>
<protein>
    <recommendedName>
        <fullName evidence="7">Lipase</fullName>
    </recommendedName>
</protein>
<evidence type="ECO:0000256" key="4">
    <source>
        <dbReference type="ARBA" id="ARBA00022963"/>
    </source>
</evidence>
<dbReference type="InterPro" id="IPR006693">
    <property type="entry name" value="AB_hydrolase_lipase"/>
</dbReference>
<organism evidence="10 11">
    <name type="scientific">Frankliniella fusca</name>
    <dbReference type="NCBI Taxonomy" id="407009"/>
    <lineage>
        <taxon>Eukaryota</taxon>
        <taxon>Metazoa</taxon>
        <taxon>Ecdysozoa</taxon>
        <taxon>Arthropoda</taxon>
        <taxon>Hexapoda</taxon>
        <taxon>Insecta</taxon>
        <taxon>Pterygota</taxon>
        <taxon>Neoptera</taxon>
        <taxon>Paraneoptera</taxon>
        <taxon>Thysanoptera</taxon>
        <taxon>Terebrantia</taxon>
        <taxon>Thripoidea</taxon>
        <taxon>Thripidae</taxon>
        <taxon>Frankliniella</taxon>
    </lineage>
</organism>
<dbReference type="SUPFAM" id="SSF53474">
    <property type="entry name" value="alpha/beta-Hydrolases"/>
    <property type="match status" value="1"/>
</dbReference>
<feature type="active site" description="Charge relay system" evidence="8">
    <location>
        <position position="377"/>
    </location>
</feature>